<dbReference type="EnsemblPlants" id="QL11p055690:mrna">
    <property type="protein sequence ID" value="QL11p055690:mrna"/>
    <property type="gene ID" value="QL11p055690"/>
</dbReference>
<dbReference type="InterPro" id="IPR036047">
    <property type="entry name" value="F-box-like_dom_sf"/>
</dbReference>
<dbReference type="InterPro" id="IPR055357">
    <property type="entry name" value="LRR_At1g61320_AtMIF1"/>
</dbReference>
<sequence length="537" mass="62549">MELQRKQSKQEDEQMCDLPEPIIHKILFLLNTKDAARTSVLSKTWQRAWTSFPRISFEELDFNAGGIEQPNYYPKTNKAIKMKKESFMAYIDKTLQSFLEHNSNIEEFTLKLTYHDKEFVLPRVVKWLTFATERKVKVLSLCLSIIDFIDEHKLLGKQVYYSLPQVVLEAKTISELQLSHCKLEPCNEFKFCHLKTLNLNDVHLDEQVILNLTLSCPLIEDFRLNNCQGFEHLMVSSLPRLNLFHVVANTKVLRIEIDGPSLQTFHYWSRYSYGLDNEHCDIYLEACKNLKRLFFHNIMAVELLENIGSKFPTLEVLEISEWKMTDIEISCQTLRVLTLENCRDLEVVEVDTPNLVSLHCRMNKLPFYSFDAPSLLEVELKFYLRSCSNLWFDELKKLVGKFNNSEGLNLVIHSKCNGILLDGLNERVLSWLIDLTELRPTIAISSMGLSNLVERFLLDSHVETLSILSSSSKLLEVLNEKLINRLFKSRCLHDSLSGVKVVNLDREEDLEFSKWIALSKSHETMDYKITSFKLEWM</sequence>
<dbReference type="OrthoDB" id="1532635at2759"/>
<dbReference type="PANTHER" id="PTHR34145">
    <property type="entry name" value="OS02G0105600 PROTEIN"/>
    <property type="match status" value="1"/>
</dbReference>
<feature type="domain" description="F-box" evidence="1">
    <location>
        <begin position="12"/>
        <end position="60"/>
    </location>
</feature>
<dbReference type="AlphaFoldDB" id="A0A7N2N0Z3"/>
<dbReference type="EMBL" id="LRBV02000011">
    <property type="status" value="NOT_ANNOTATED_CDS"/>
    <property type="molecule type" value="Genomic_DNA"/>
</dbReference>
<name>A0A7N2N0Z3_QUELO</name>
<reference evidence="2" key="2">
    <citation type="submission" date="2021-01" db="UniProtKB">
        <authorList>
            <consortium name="EnsemblPlants"/>
        </authorList>
    </citation>
    <scope>IDENTIFICATION</scope>
</reference>
<dbReference type="InterPro" id="IPR001810">
    <property type="entry name" value="F-box_dom"/>
</dbReference>
<evidence type="ECO:0000313" key="3">
    <source>
        <dbReference type="Proteomes" id="UP000594261"/>
    </source>
</evidence>
<protein>
    <recommendedName>
        <fullName evidence="1">F-box domain-containing protein</fullName>
    </recommendedName>
</protein>
<dbReference type="PROSITE" id="PS50181">
    <property type="entry name" value="FBOX"/>
    <property type="match status" value="1"/>
</dbReference>
<dbReference type="Gene3D" id="3.80.10.10">
    <property type="entry name" value="Ribonuclease Inhibitor"/>
    <property type="match status" value="1"/>
</dbReference>
<evidence type="ECO:0000259" key="1">
    <source>
        <dbReference type="PROSITE" id="PS50181"/>
    </source>
</evidence>
<dbReference type="InterPro" id="IPR053781">
    <property type="entry name" value="F-box_AtFBL13-like"/>
</dbReference>
<dbReference type="CDD" id="cd22160">
    <property type="entry name" value="F-box_AtFBL13-like"/>
    <property type="match status" value="1"/>
</dbReference>
<reference evidence="2 3" key="1">
    <citation type="journal article" date="2016" name="G3 (Bethesda)">
        <title>First Draft Assembly and Annotation of the Genome of a California Endemic Oak Quercus lobata Nee (Fagaceae).</title>
        <authorList>
            <person name="Sork V.L."/>
            <person name="Fitz-Gibbon S.T."/>
            <person name="Puiu D."/>
            <person name="Crepeau M."/>
            <person name="Gugger P.F."/>
            <person name="Sherman R."/>
            <person name="Stevens K."/>
            <person name="Langley C.H."/>
            <person name="Pellegrini M."/>
            <person name="Salzberg S.L."/>
        </authorList>
    </citation>
    <scope>NUCLEOTIDE SEQUENCE [LARGE SCALE GENOMIC DNA]</scope>
    <source>
        <strain evidence="2 3">cv. SW786</strain>
    </source>
</reference>
<dbReference type="InterPro" id="IPR053772">
    <property type="entry name" value="At1g61320/At1g61330-like"/>
</dbReference>
<dbReference type="GeneID" id="115969339"/>
<dbReference type="OMA" id="CWISRPH"/>
<dbReference type="InParanoid" id="A0A7N2N0Z3"/>
<keyword evidence="3" id="KW-1185">Reference proteome</keyword>
<dbReference type="InterPro" id="IPR032675">
    <property type="entry name" value="LRR_dom_sf"/>
</dbReference>
<dbReference type="Pfam" id="PF23622">
    <property type="entry name" value="LRR_At1g61320_AtMIF1"/>
    <property type="match status" value="1"/>
</dbReference>
<proteinExistence type="predicted"/>
<dbReference type="PANTHER" id="PTHR34145:SF28">
    <property type="entry name" value="F-BOX DOMAIN-CONTAINING PROTEIN"/>
    <property type="match status" value="1"/>
</dbReference>
<accession>A0A7N2N0Z3</accession>
<organism evidence="2 3">
    <name type="scientific">Quercus lobata</name>
    <name type="common">Valley oak</name>
    <dbReference type="NCBI Taxonomy" id="97700"/>
    <lineage>
        <taxon>Eukaryota</taxon>
        <taxon>Viridiplantae</taxon>
        <taxon>Streptophyta</taxon>
        <taxon>Embryophyta</taxon>
        <taxon>Tracheophyta</taxon>
        <taxon>Spermatophyta</taxon>
        <taxon>Magnoliopsida</taxon>
        <taxon>eudicotyledons</taxon>
        <taxon>Gunneridae</taxon>
        <taxon>Pentapetalae</taxon>
        <taxon>rosids</taxon>
        <taxon>fabids</taxon>
        <taxon>Fagales</taxon>
        <taxon>Fagaceae</taxon>
        <taxon>Quercus</taxon>
    </lineage>
</organism>
<dbReference type="Gramene" id="QL11p055690:mrna">
    <property type="protein sequence ID" value="QL11p055690:mrna"/>
    <property type="gene ID" value="QL11p055690"/>
</dbReference>
<gene>
    <name evidence="2" type="primary">LOC115969339</name>
</gene>
<dbReference type="Proteomes" id="UP000594261">
    <property type="component" value="Chromosome 11"/>
</dbReference>
<dbReference type="SUPFAM" id="SSF52047">
    <property type="entry name" value="RNI-like"/>
    <property type="match status" value="1"/>
</dbReference>
<dbReference type="SUPFAM" id="SSF81383">
    <property type="entry name" value="F-box domain"/>
    <property type="match status" value="1"/>
</dbReference>
<evidence type="ECO:0000313" key="2">
    <source>
        <dbReference type="EnsemblPlants" id="QL11p055690:mrna"/>
    </source>
</evidence>
<dbReference type="KEGG" id="qlo:115969339"/>
<dbReference type="RefSeq" id="XP_030944823.1">
    <property type="nucleotide sequence ID" value="XM_031088963.1"/>
</dbReference>
<dbReference type="Pfam" id="PF00646">
    <property type="entry name" value="F-box"/>
    <property type="match status" value="1"/>
</dbReference>
<dbReference type="RefSeq" id="XP_030944822.1">
    <property type="nucleotide sequence ID" value="XM_031088962.1"/>
</dbReference>